<name>E6WYA5_NITSE</name>
<dbReference type="KEGG" id="nsa:Nitsa_0080"/>
<dbReference type="EMBL" id="CP002452">
    <property type="protein sequence ID" value="ADV45353.1"/>
    <property type="molecule type" value="Genomic_DNA"/>
</dbReference>
<dbReference type="Proteomes" id="UP000008633">
    <property type="component" value="Chromosome"/>
</dbReference>
<dbReference type="eggNOG" id="COG3677">
    <property type="taxonomic scope" value="Bacteria"/>
</dbReference>
<dbReference type="STRING" id="749222.Nitsa_0080"/>
<reference evidence="1 2" key="1">
    <citation type="journal article" date="2011" name="Stand. Genomic Sci.">
        <title>Complete genome sequence of Nitratifractor salsuginis type strain (E9I37-1).</title>
        <authorList>
            <person name="Anderson I."/>
            <person name="Sikorski J."/>
            <person name="Zeytun A."/>
            <person name="Nolan M."/>
            <person name="Lapidus A."/>
            <person name="Lucas S."/>
            <person name="Hammon N."/>
            <person name="Deshpande S."/>
            <person name="Cheng J.F."/>
            <person name="Tapia R."/>
            <person name="Han C."/>
            <person name="Goodwin L."/>
            <person name="Pitluck S."/>
            <person name="Liolios K."/>
            <person name="Pagani I."/>
            <person name="Ivanova N."/>
            <person name="Huntemann M."/>
            <person name="Mavromatis K."/>
            <person name="Ovchinikova G."/>
            <person name="Pati A."/>
            <person name="Chen A."/>
            <person name="Palaniappan K."/>
            <person name="Land M."/>
            <person name="Hauser L."/>
            <person name="Brambilla E.M."/>
            <person name="Ngatchou-Djao O.D."/>
            <person name="Rohde M."/>
            <person name="Tindall B.J."/>
            <person name="Goker M."/>
            <person name="Detter J.C."/>
            <person name="Woyke T."/>
            <person name="Bristow J."/>
            <person name="Eisen J.A."/>
            <person name="Markowitz V."/>
            <person name="Hugenholtz P."/>
            <person name="Klenk H.P."/>
            <person name="Kyrpides N.C."/>
        </authorList>
    </citation>
    <scope>NUCLEOTIDE SEQUENCE [LARGE SCALE GENOMIC DNA]</scope>
    <source>
        <strain evidence="2">DSM 16511 / JCM 12458 / E9I37-1</strain>
    </source>
</reference>
<protein>
    <submittedName>
        <fullName evidence="1">Transposase</fullName>
    </submittedName>
</protein>
<keyword evidence="2" id="KW-1185">Reference proteome</keyword>
<dbReference type="AlphaFoldDB" id="E6WYA5"/>
<evidence type="ECO:0000313" key="1">
    <source>
        <dbReference type="EMBL" id="ADV45353.1"/>
    </source>
</evidence>
<dbReference type="HOGENOM" id="CLU_1264765_0_0_7"/>
<evidence type="ECO:0000313" key="2">
    <source>
        <dbReference type="Proteomes" id="UP000008633"/>
    </source>
</evidence>
<proteinExistence type="predicted"/>
<reference evidence="2" key="2">
    <citation type="submission" date="2011-01" db="EMBL/GenBank/DDBJ databases">
        <title>The complete genome of Nitratifractor salsuginis DSM 16511.</title>
        <authorList>
            <consortium name="US DOE Joint Genome Institute (JGI-PGF)"/>
            <person name="Lucas S."/>
            <person name="Copeland A."/>
            <person name="Lapidus A."/>
            <person name="Bruce D."/>
            <person name="Goodwin L."/>
            <person name="Pitluck S."/>
            <person name="Kyrpides N."/>
            <person name="Mavromatis K."/>
            <person name="Ivanova N."/>
            <person name="Mikhailova N."/>
            <person name="Zeytun A."/>
            <person name="Detter J.C."/>
            <person name="Tapia R."/>
            <person name="Han C."/>
            <person name="Land M."/>
            <person name="Hauser L."/>
            <person name="Markowitz V."/>
            <person name="Cheng J.-F."/>
            <person name="Hugenholtz P."/>
            <person name="Woyke T."/>
            <person name="Wu D."/>
            <person name="Tindall B."/>
            <person name="Schuetze A."/>
            <person name="Brambilla E."/>
            <person name="Klenk H.-P."/>
            <person name="Eisen J.A."/>
        </authorList>
    </citation>
    <scope>NUCLEOTIDE SEQUENCE [LARGE SCALE GENOMIC DNA]</scope>
    <source>
        <strain evidence="2">DSM 16511 / JCM 12458 / E9I37-1</strain>
    </source>
</reference>
<accession>E6WYA5</accession>
<gene>
    <name evidence="1" type="ordered locus">Nitsa_0080</name>
</gene>
<organism evidence="1 2">
    <name type="scientific">Nitratifractor salsuginis (strain DSM 16511 / JCM 12458 / E9I37-1)</name>
    <dbReference type="NCBI Taxonomy" id="749222"/>
    <lineage>
        <taxon>Bacteria</taxon>
        <taxon>Pseudomonadati</taxon>
        <taxon>Campylobacterota</taxon>
        <taxon>Epsilonproteobacteria</taxon>
        <taxon>Campylobacterales</taxon>
        <taxon>Sulfurovaceae</taxon>
        <taxon>Nitratifractor</taxon>
    </lineage>
</organism>
<sequence length="236" mass="28593">MKSEHSSIENGPNISEECFYCGSALNRLGDGRVQCKKCRKRYAPGKLKRQLALAHAFCRDQSAKEAAERLGVNYLTALNFYQRLRQRLLGVLESDYEAARDRVSQYEKTLYLDHNKRRDKRHIFEAQNFLTFAYGERVYNILMPSLERYKQPLIDDGLYEQYWEEFSRFFIFHRIAKLESRENTIEAFRRYFDHFMKNYRGIKRENFIYYLKEAEFKFNYGEECFEKLMELMRRSR</sequence>